<accession>A0AAD2JKP8</accession>
<sequence>MNSTFNNNADENPQSSEGTYDGGSEGYECEIRQEDQPCHDQLPNVESYKAMMGIHRTKPSNKKAAGMIQTKIIEKLAKRIPATEIDKTDTSRRSMDPPEQYPDDWGGLMKDPSGETFTDDYYDEEDEGQRPDLVRNHTDDNDLESYSKPDHLSSTRIHQLCWRLCLLITISVLLAALGFAVIMMTSNMNGWSEGGNSDVRTGGFVQGETQQYLKVRNYLLNIGKLPYNRTYDNYDPDSIEAVQTTSEPQPLSRRELLFNDTSPQYLAAQWLAHGDDSFMPVPTNNQKGYNQRYAMAVIYFALGGKEWFRNYNFLSAGHICTWKEEYNLQAIAEASKSGINTELATLLGVHNNDDWKSSIGSSDQTIIHGVHDCVNDAEGNFFPKALYLPHNNLNGRIPDEIGILNELELLNVEFNPLVRGKLTGHLQELKYLRHLGLQFCNHEGHIPMWIPGLSQLQFLGLGANRFDGDIPYDIGLLSNLKVLGLDNMNVHGDLGMFAALSNLETLYLENTFIHGGISSVLLELWPKLVEIDVSSCDLTGTLPADLWDGVFPSLKVLDLHGNKIEGPIPSPPPQNLMSGESWELEYLALNQNQFTGMVPEKIAAFGKLKHLDISENSLSFQLPEKLGELTNLEYLIVGNNQFVESEVPKFLIELTELRELSVGQTNLVGTIPAFLEYLSHLEILDLHNNGLFGTLPTELSSLIELRHLILKGNDLSGDFPSQQLSELSHLEVLLVEQNQFHGTADAICDSDGGIAEFVADCGANDPSGSTRHRIGSNSTIPTRDGAVGDLIGGNFPSPDQTGIITCPCCSICCNVGDTSCHNWVRQEHMDTIWKYGYKKRRYSYYL</sequence>
<dbReference type="Pfam" id="PF00560">
    <property type="entry name" value="LRR_1"/>
    <property type="match status" value="2"/>
</dbReference>
<feature type="compositionally biased region" description="Basic and acidic residues" evidence="2">
    <location>
        <begin position="84"/>
        <end position="96"/>
    </location>
</feature>
<dbReference type="SUPFAM" id="SSF52058">
    <property type="entry name" value="L domain-like"/>
    <property type="match status" value="2"/>
</dbReference>
<feature type="compositionally biased region" description="Polar residues" evidence="2">
    <location>
        <begin position="1"/>
        <end position="18"/>
    </location>
</feature>
<proteinExistence type="predicted"/>
<dbReference type="AlphaFoldDB" id="A0AAD2JKP8"/>
<evidence type="ECO:0000256" key="1">
    <source>
        <dbReference type="ARBA" id="ARBA00022737"/>
    </source>
</evidence>
<evidence type="ECO:0000256" key="2">
    <source>
        <dbReference type="SAM" id="MobiDB-lite"/>
    </source>
</evidence>
<protein>
    <submittedName>
        <fullName evidence="4">Uncharacterized protein</fullName>
    </submittedName>
</protein>
<keyword evidence="3" id="KW-0812">Transmembrane</keyword>
<gene>
    <name evidence="4" type="ORF">CYCCA115_LOCUS17945</name>
</gene>
<keyword evidence="5" id="KW-1185">Reference proteome</keyword>
<dbReference type="Pfam" id="PF13855">
    <property type="entry name" value="LRR_8"/>
    <property type="match status" value="1"/>
</dbReference>
<dbReference type="Proteomes" id="UP001295423">
    <property type="component" value="Unassembled WGS sequence"/>
</dbReference>
<keyword evidence="3" id="KW-0472">Membrane</keyword>
<evidence type="ECO:0000313" key="4">
    <source>
        <dbReference type="EMBL" id="CAJ1959524.1"/>
    </source>
</evidence>
<organism evidence="4 5">
    <name type="scientific">Cylindrotheca closterium</name>
    <dbReference type="NCBI Taxonomy" id="2856"/>
    <lineage>
        <taxon>Eukaryota</taxon>
        <taxon>Sar</taxon>
        <taxon>Stramenopiles</taxon>
        <taxon>Ochrophyta</taxon>
        <taxon>Bacillariophyta</taxon>
        <taxon>Bacillariophyceae</taxon>
        <taxon>Bacillariophycidae</taxon>
        <taxon>Bacillariales</taxon>
        <taxon>Bacillariaceae</taxon>
        <taxon>Cylindrotheca</taxon>
    </lineage>
</organism>
<evidence type="ECO:0000256" key="3">
    <source>
        <dbReference type="SAM" id="Phobius"/>
    </source>
</evidence>
<dbReference type="InterPro" id="IPR001611">
    <property type="entry name" value="Leu-rich_rpt"/>
</dbReference>
<dbReference type="Gene3D" id="3.80.10.10">
    <property type="entry name" value="Ribonuclease Inhibitor"/>
    <property type="match status" value="2"/>
</dbReference>
<comment type="caution">
    <text evidence="4">The sequence shown here is derived from an EMBL/GenBank/DDBJ whole genome shotgun (WGS) entry which is preliminary data.</text>
</comment>
<feature type="transmembrane region" description="Helical" evidence="3">
    <location>
        <begin position="160"/>
        <end position="184"/>
    </location>
</feature>
<dbReference type="PANTHER" id="PTHR48064:SF6">
    <property type="entry name" value="RECEPTOR-LIKE PROTEIN KINASE 2"/>
    <property type="match status" value="1"/>
</dbReference>
<feature type="compositionally biased region" description="Basic and acidic residues" evidence="2">
    <location>
        <begin position="29"/>
        <end position="38"/>
    </location>
</feature>
<dbReference type="InterPro" id="IPR032675">
    <property type="entry name" value="LRR_dom_sf"/>
</dbReference>
<feature type="compositionally biased region" description="Acidic residues" evidence="2">
    <location>
        <begin position="117"/>
        <end position="127"/>
    </location>
</feature>
<keyword evidence="3" id="KW-1133">Transmembrane helix</keyword>
<feature type="compositionally biased region" description="Basic and acidic residues" evidence="2">
    <location>
        <begin position="128"/>
        <end position="146"/>
    </location>
</feature>
<dbReference type="FunFam" id="3.80.10.10:FF:000383">
    <property type="entry name" value="Leucine-rich repeat receptor protein kinase EMS1"/>
    <property type="match status" value="1"/>
</dbReference>
<dbReference type="EMBL" id="CAKOGP040002003">
    <property type="protein sequence ID" value="CAJ1959524.1"/>
    <property type="molecule type" value="Genomic_DNA"/>
</dbReference>
<name>A0AAD2JKP8_9STRA</name>
<dbReference type="InterPro" id="IPR053038">
    <property type="entry name" value="RLP_Defense"/>
</dbReference>
<keyword evidence="1" id="KW-0677">Repeat</keyword>
<reference evidence="4" key="1">
    <citation type="submission" date="2023-08" db="EMBL/GenBank/DDBJ databases">
        <authorList>
            <person name="Audoor S."/>
            <person name="Bilcke G."/>
        </authorList>
    </citation>
    <scope>NUCLEOTIDE SEQUENCE</scope>
</reference>
<evidence type="ECO:0000313" key="5">
    <source>
        <dbReference type="Proteomes" id="UP001295423"/>
    </source>
</evidence>
<feature type="region of interest" description="Disordered" evidence="2">
    <location>
        <begin position="1"/>
        <end position="40"/>
    </location>
</feature>
<feature type="region of interest" description="Disordered" evidence="2">
    <location>
        <begin position="83"/>
        <end position="146"/>
    </location>
</feature>
<dbReference type="PANTHER" id="PTHR48064">
    <property type="entry name" value="OS01G0750400 PROTEIN"/>
    <property type="match status" value="1"/>
</dbReference>